<proteinExistence type="predicted"/>
<evidence type="ECO:0000313" key="2">
    <source>
        <dbReference type="EMBL" id="HIH63995.1"/>
    </source>
</evidence>
<dbReference type="EMBL" id="DUHT01000001">
    <property type="protein sequence ID" value="HIH63995.1"/>
    <property type="molecule type" value="Genomic_DNA"/>
</dbReference>
<evidence type="ECO:0000313" key="3">
    <source>
        <dbReference type="Proteomes" id="UP000538031"/>
    </source>
</evidence>
<keyword evidence="1" id="KW-0812">Transmembrane</keyword>
<feature type="transmembrane region" description="Helical" evidence="1">
    <location>
        <begin position="7"/>
        <end position="25"/>
    </location>
</feature>
<feature type="transmembrane region" description="Helical" evidence="1">
    <location>
        <begin position="61"/>
        <end position="80"/>
    </location>
</feature>
<gene>
    <name evidence="2" type="ORF">HA285_00050</name>
</gene>
<comment type="caution">
    <text evidence="2">The sequence shown here is derived from an EMBL/GenBank/DDBJ whole genome shotgun (WGS) entry which is preliminary data.</text>
</comment>
<dbReference type="AlphaFoldDB" id="A0A7J4MTT2"/>
<evidence type="ECO:0000256" key="1">
    <source>
        <dbReference type="SAM" id="Phobius"/>
    </source>
</evidence>
<keyword evidence="1" id="KW-0472">Membrane</keyword>
<organism evidence="2 3">
    <name type="scientific">Methanothermobacter thermautotrophicus</name>
    <name type="common">Methanobacterium thermoformicicum</name>
    <dbReference type="NCBI Taxonomy" id="145262"/>
    <lineage>
        <taxon>Archaea</taxon>
        <taxon>Methanobacteriati</taxon>
        <taxon>Methanobacteriota</taxon>
        <taxon>Methanomada group</taxon>
        <taxon>Methanobacteria</taxon>
        <taxon>Methanobacteriales</taxon>
        <taxon>Methanobacteriaceae</taxon>
        <taxon>Methanothermobacter</taxon>
    </lineage>
</organism>
<dbReference type="Proteomes" id="UP000538031">
    <property type="component" value="Unassembled WGS sequence"/>
</dbReference>
<reference evidence="3" key="1">
    <citation type="journal article" date="2020" name="bioRxiv">
        <title>A rank-normalized archaeal taxonomy based on genome phylogeny resolves widespread incomplete and uneven classifications.</title>
        <authorList>
            <person name="Rinke C."/>
            <person name="Chuvochina M."/>
            <person name="Mussig A.J."/>
            <person name="Chaumeil P.-A."/>
            <person name="Waite D.W."/>
            <person name="Whitman W.B."/>
            <person name="Parks D.H."/>
            <person name="Hugenholtz P."/>
        </authorList>
    </citation>
    <scope>NUCLEOTIDE SEQUENCE [LARGE SCALE GENOMIC DNA]</scope>
</reference>
<protein>
    <submittedName>
        <fullName evidence="2">Uncharacterized protein</fullName>
    </submittedName>
</protein>
<sequence>MDVDAYTATMACGLAVILLAAFSAVAGIHDVSAILFLVGGLLVAGGFMPQRSIKNGTAVMGAAYGWYVSLVFICFLTFSINYTGRTLGAAEVLGLTASLMVITMLLSWAYLSWKG</sequence>
<feature type="transmembrane region" description="Helical" evidence="1">
    <location>
        <begin position="92"/>
        <end position="111"/>
    </location>
</feature>
<accession>A0A7J4MTT2</accession>
<name>A0A7J4MTT2_METTF</name>
<keyword evidence="1" id="KW-1133">Transmembrane helix</keyword>
<feature type="transmembrane region" description="Helical" evidence="1">
    <location>
        <begin position="31"/>
        <end position="49"/>
    </location>
</feature>